<keyword evidence="5" id="KW-1185">Reference proteome</keyword>
<dbReference type="SUPFAM" id="SSF51110">
    <property type="entry name" value="alpha-D-mannose-specific plant lectins"/>
    <property type="match status" value="1"/>
</dbReference>
<dbReference type="CDD" id="cd00028">
    <property type="entry name" value="B_lectin"/>
    <property type="match status" value="1"/>
</dbReference>
<dbReference type="PROSITE" id="PS50927">
    <property type="entry name" value="BULB_LECTIN"/>
    <property type="match status" value="1"/>
</dbReference>
<feature type="domain" description="Bulb-type lectin" evidence="3">
    <location>
        <begin position="1"/>
        <end position="75"/>
    </location>
</feature>
<evidence type="ECO:0000313" key="4">
    <source>
        <dbReference type="EMBL" id="KAK6785218.1"/>
    </source>
</evidence>
<protein>
    <recommendedName>
        <fullName evidence="3">Bulb-type lectin domain-containing protein</fullName>
    </recommendedName>
</protein>
<keyword evidence="1" id="KW-0732">Signal</keyword>
<reference evidence="4 5" key="1">
    <citation type="submission" date="2024-02" db="EMBL/GenBank/DDBJ databases">
        <title>de novo genome assembly of Solanum bulbocastanum strain 11H21.</title>
        <authorList>
            <person name="Hosaka A.J."/>
        </authorList>
    </citation>
    <scope>NUCLEOTIDE SEQUENCE [LARGE SCALE GENOMIC DNA]</scope>
    <source>
        <tissue evidence="4">Young leaves</tissue>
    </source>
</reference>
<dbReference type="InterPro" id="IPR036426">
    <property type="entry name" value="Bulb-type_lectin_dom_sf"/>
</dbReference>
<gene>
    <name evidence="4" type="ORF">RDI58_018673</name>
</gene>
<dbReference type="InterPro" id="IPR001480">
    <property type="entry name" value="Bulb-type_lectin_dom"/>
</dbReference>
<dbReference type="InterPro" id="IPR051343">
    <property type="entry name" value="G-type_lectin_kinases/EP1-like"/>
</dbReference>
<name>A0AAN8YD97_SOLBU</name>
<sequence>MDPQLVWSANRDRPVKANATLQLGKDGNLVLTDSDGTFVWSTNTTGKSVSGFNMTETGNLVLFDKANRTVWQSFDHPKILCSWGRAWFLGGSS</sequence>
<comment type="caution">
    <text evidence="4">The sequence shown here is derived from an EMBL/GenBank/DDBJ whole genome shotgun (WGS) entry which is preliminary data.</text>
</comment>
<dbReference type="Proteomes" id="UP001371456">
    <property type="component" value="Unassembled WGS sequence"/>
</dbReference>
<evidence type="ECO:0000256" key="1">
    <source>
        <dbReference type="ARBA" id="ARBA00022729"/>
    </source>
</evidence>
<dbReference type="AlphaFoldDB" id="A0AAN8YD97"/>
<dbReference type="PANTHER" id="PTHR47976:SF88">
    <property type="entry name" value="RECEPTOR-LIKE SERINE_THREONINE-PROTEIN KINASE"/>
    <property type="match status" value="1"/>
</dbReference>
<dbReference type="EMBL" id="JBANQN010000007">
    <property type="protein sequence ID" value="KAK6785218.1"/>
    <property type="molecule type" value="Genomic_DNA"/>
</dbReference>
<keyword evidence="2" id="KW-0325">Glycoprotein</keyword>
<evidence type="ECO:0000256" key="2">
    <source>
        <dbReference type="ARBA" id="ARBA00023180"/>
    </source>
</evidence>
<organism evidence="4 5">
    <name type="scientific">Solanum bulbocastanum</name>
    <name type="common">Wild potato</name>
    <dbReference type="NCBI Taxonomy" id="147425"/>
    <lineage>
        <taxon>Eukaryota</taxon>
        <taxon>Viridiplantae</taxon>
        <taxon>Streptophyta</taxon>
        <taxon>Embryophyta</taxon>
        <taxon>Tracheophyta</taxon>
        <taxon>Spermatophyta</taxon>
        <taxon>Magnoliopsida</taxon>
        <taxon>eudicotyledons</taxon>
        <taxon>Gunneridae</taxon>
        <taxon>Pentapetalae</taxon>
        <taxon>asterids</taxon>
        <taxon>lamiids</taxon>
        <taxon>Solanales</taxon>
        <taxon>Solanaceae</taxon>
        <taxon>Solanoideae</taxon>
        <taxon>Solaneae</taxon>
        <taxon>Solanum</taxon>
    </lineage>
</organism>
<dbReference type="Pfam" id="PF01453">
    <property type="entry name" value="B_lectin"/>
    <property type="match status" value="1"/>
</dbReference>
<accession>A0AAN8YD97</accession>
<evidence type="ECO:0000259" key="3">
    <source>
        <dbReference type="PROSITE" id="PS50927"/>
    </source>
</evidence>
<proteinExistence type="predicted"/>
<dbReference type="Gene3D" id="2.90.10.10">
    <property type="entry name" value="Bulb-type lectin domain"/>
    <property type="match status" value="1"/>
</dbReference>
<dbReference type="PANTHER" id="PTHR47976">
    <property type="entry name" value="G-TYPE LECTIN S-RECEPTOR-LIKE SERINE/THREONINE-PROTEIN KINASE SD2-5"/>
    <property type="match status" value="1"/>
</dbReference>
<evidence type="ECO:0000313" key="5">
    <source>
        <dbReference type="Proteomes" id="UP001371456"/>
    </source>
</evidence>
<dbReference type="SMART" id="SM00108">
    <property type="entry name" value="B_lectin"/>
    <property type="match status" value="1"/>
</dbReference>